<accession>A0A9W9L9V5</accession>
<dbReference type="GeneID" id="81402959"/>
<keyword evidence="4 7" id="KW-0812">Transmembrane</keyword>
<protein>
    <submittedName>
        <fullName evidence="8">Major facilitator superfamily domain general substrate transporter</fullName>
    </submittedName>
</protein>
<sequence>MTTTYAVQGSREDSVITLETLPQSQQSNVVVSAAAPSDTFPVVEKWNDPRINIYRTFSTFWCFLVMGAVRLFLSTLVGYTATAFLNHRIHYTLGQRGVAIIGPACHLVAYVVNCVHPQYPIGNTANANELLGVLYGIYGAGAVVACAVIELVLSGACFWKSTAEDFRASNTASVGSDNEGGLRDALFTRPTARVTWLCALFLLGYAGVEVALGGWIVTFMIRVRQGSAFASGMTATGFWLGITVGRIILGFVNPRVGEKIAIATYIVASMAFGLVL</sequence>
<evidence type="ECO:0000256" key="2">
    <source>
        <dbReference type="ARBA" id="ARBA00008335"/>
    </source>
</evidence>
<evidence type="ECO:0000256" key="1">
    <source>
        <dbReference type="ARBA" id="ARBA00004127"/>
    </source>
</evidence>
<comment type="subcellular location">
    <subcellularLocation>
        <location evidence="1">Endomembrane system</location>
        <topology evidence="1">Multi-pass membrane protein</topology>
    </subcellularLocation>
</comment>
<evidence type="ECO:0000313" key="8">
    <source>
        <dbReference type="EMBL" id="KAJ5144258.1"/>
    </source>
</evidence>
<keyword evidence="9" id="KW-1185">Reference proteome</keyword>
<dbReference type="Proteomes" id="UP001149079">
    <property type="component" value="Unassembled WGS sequence"/>
</dbReference>
<dbReference type="GO" id="GO:0016020">
    <property type="term" value="C:membrane"/>
    <property type="evidence" value="ECO:0007669"/>
    <property type="project" value="TreeGrafter"/>
</dbReference>
<keyword evidence="5 7" id="KW-1133">Transmembrane helix</keyword>
<feature type="transmembrane region" description="Helical" evidence="7">
    <location>
        <begin position="196"/>
        <end position="221"/>
    </location>
</feature>
<dbReference type="PANTHER" id="PTHR23514:SF3">
    <property type="entry name" value="BYPASS OF STOP CODON PROTEIN 6"/>
    <property type="match status" value="1"/>
</dbReference>
<feature type="transmembrane region" description="Helical" evidence="7">
    <location>
        <begin position="93"/>
        <end position="112"/>
    </location>
</feature>
<evidence type="ECO:0000256" key="6">
    <source>
        <dbReference type="ARBA" id="ARBA00023136"/>
    </source>
</evidence>
<comment type="similarity">
    <text evidence="2">Belongs to the major facilitator superfamily.</text>
</comment>
<comment type="caution">
    <text evidence="8">The sequence shown here is derived from an EMBL/GenBank/DDBJ whole genome shotgun (WGS) entry which is preliminary data.</text>
</comment>
<evidence type="ECO:0000256" key="4">
    <source>
        <dbReference type="ARBA" id="ARBA00022692"/>
    </source>
</evidence>
<evidence type="ECO:0000313" key="9">
    <source>
        <dbReference type="Proteomes" id="UP001149079"/>
    </source>
</evidence>
<gene>
    <name evidence="8" type="ORF">N7515_003045</name>
</gene>
<evidence type="ECO:0000256" key="5">
    <source>
        <dbReference type="ARBA" id="ARBA00022989"/>
    </source>
</evidence>
<evidence type="ECO:0000256" key="7">
    <source>
        <dbReference type="SAM" id="Phobius"/>
    </source>
</evidence>
<proteinExistence type="inferred from homology"/>
<reference evidence="8" key="1">
    <citation type="submission" date="2022-11" db="EMBL/GenBank/DDBJ databases">
        <authorList>
            <person name="Petersen C."/>
        </authorList>
    </citation>
    <scope>NUCLEOTIDE SEQUENCE</scope>
    <source>
        <strain evidence="8">IBT 22155</strain>
    </source>
</reference>
<dbReference type="InterPro" id="IPR036259">
    <property type="entry name" value="MFS_trans_sf"/>
</dbReference>
<reference evidence="8" key="2">
    <citation type="journal article" date="2023" name="IMA Fungus">
        <title>Comparative genomic study of the Penicillium genus elucidates a diverse pangenome and 15 lateral gene transfer events.</title>
        <authorList>
            <person name="Petersen C."/>
            <person name="Sorensen T."/>
            <person name="Nielsen M.R."/>
            <person name="Sondergaard T.E."/>
            <person name="Sorensen J.L."/>
            <person name="Fitzpatrick D.A."/>
            <person name="Frisvad J.C."/>
            <person name="Nielsen K.L."/>
        </authorList>
    </citation>
    <scope>NUCLEOTIDE SEQUENCE</scope>
    <source>
        <strain evidence="8">IBT 22155</strain>
    </source>
</reference>
<dbReference type="RefSeq" id="XP_056525902.1">
    <property type="nucleotide sequence ID" value="XM_056663789.1"/>
</dbReference>
<dbReference type="OrthoDB" id="413079at2759"/>
<evidence type="ECO:0000256" key="3">
    <source>
        <dbReference type="ARBA" id="ARBA00022448"/>
    </source>
</evidence>
<feature type="transmembrane region" description="Helical" evidence="7">
    <location>
        <begin position="58"/>
        <end position="81"/>
    </location>
</feature>
<feature type="transmembrane region" description="Helical" evidence="7">
    <location>
        <begin position="256"/>
        <end position="275"/>
    </location>
</feature>
<keyword evidence="3" id="KW-0813">Transport</keyword>
<feature type="transmembrane region" description="Helical" evidence="7">
    <location>
        <begin position="132"/>
        <end position="159"/>
    </location>
</feature>
<feature type="transmembrane region" description="Helical" evidence="7">
    <location>
        <begin position="227"/>
        <end position="249"/>
    </location>
</feature>
<name>A0A9W9L9V5_9EURO</name>
<keyword evidence="6 7" id="KW-0472">Membrane</keyword>
<dbReference type="SUPFAM" id="SSF103473">
    <property type="entry name" value="MFS general substrate transporter"/>
    <property type="match status" value="1"/>
</dbReference>
<dbReference type="EMBL" id="JAPQKL010000002">
    <property type="protein sequence ID" value="KAJ5144258.1"/>
    <property type="molecule type" value="Genomic_DNA"/>
</dbReference>
<dbReference type="PANTHER" id="PTHR23514">
    <property type="entry name" value="BYPASS OF STOP CODON PROTEIN 6"/>
    <property type="match status" value="1"/>
</dbReference>
<dbReference type="InterPro" id="IPR051788">
    <property type="entry name" value="MFS_Transporter"/>
</dbReference>
<dbReference type="GO" id="GO:0012505">
    <property type="term" value="C:endomembrane system"/>
    <property type="evidence" value="ECO:0007669"/>
    <property type="project" value="UniProtKB-SubCell"/>
</dbReference>
<dbReference type="AlphaFoldDB" id="A0A9W9L9V5"/>
<organism evidence="8 9">
    <name type="scientific">Penicillium bovifimosum</name>
    <dbReference type="NCBI Taxonomy" id="126998"/>
    <lineage>
        <taxon>Eukaryota</taxon>
        <taxon>Fungi</taxon>
        <taxon>Dikarya</taxon>
        <taxon>Ascomycota</taxon>
        <taxon>Pezizomycotina</taxon>
        <taxon>Eurotiomycetes</taxon>
        <taxon>Eurotiomycetidae</taxon>
        <taxon>Eurotiales</taxon>
        <taxon>Aspergillaceae</taxon>
        <taxon>Penicillium</taxon>
    </lineage>
</organism>